<evidence type="ECO:0000313" key="1">
    <source>
        <dbReference type="EMBL" id="MFD3264784.1"/>
    </source>
</evidence>
<proteinExistence type="predicted"/>
<comment type="caution">
    <text evidence="1">The sequence shown here is derived from an EMBL/GenBank/DDBJ whole genome shotgun (WGS) entry which is preliminary data.</text>
</comment>
<organism evidence="1 2">
    <name type="scientific">Phenylobacterium ferrooxidans</name>
    <dbReference type="NCBI Taxonomy" id="2982689"/>
    <lineage>
        <taxon>Bacteria</taxon>
        <taxon>Pseudomonadati</taxon>
        <taxon>Pseudomonadota</taxon>
        <taxon>Alphaproteobacteria</taxon>
        <taxon>Caulobacterales</taxon>
        <taxon>Caulobacteraceae</taxon>
        <taxon>Phenylobacterium</taxon>
    </lineage>
</organism>
<dbReference type="EMBL" id="JAOTJD010000022">
    <property type="protein sequence ID" value="MFD3264784.1"/>
    <property type="molecule type" value="Genomic_DNA"/>
</dbReference>
<gene>
    <name evidence="1" type="ORF">OCL97_12535</name>
</gene>
<protein>
    <submittedName>
        <fullName evidence="1">Uncharacterized protein</fullName>
    </submittedName>
</protein>
<dbReference type="Proteomes" id="UP001598130">
    <property type="component" value="Unassembled WGS sequence"/>
</dbReference>
<dbReference type="RefSeq" id="WP_377370356.1">
    <property type="nucleotide sequence ID" value="NZ_JAOTJD010000022.1"/>
</dbReference>
<evidence type="ECO:0000313" key="2">
    <source>
        <dbReference type="Proteomes" id="UP001598130"/>
    </source>
</evidence>
<name>A0ABW6CPP0_9CAUL</name>
<reference evidence="1 2" key="1">
    <citation type="submission" date="2022-09" db="EMBL/GenBank/DDBJ databases">
        <title>New species of Phenylobacterium.</title>
        <authorList>
            <person name="Mieszkin S."/>
        </authorList>
    </citation>
    <scope>NUCLEOTIDE SEQUENCE [LARGE SCALE GENOMIC DNA]</scope>
    <source>
        <strain evidence="1 2">HK31-G</strain>
    </source>
</reference>
<sequence length="195" mass="21502">MAADAVRSEQIADLPRLSDKNKTCTNFIVSDVNIPNATSDPSFFDGRLMIDILAWDWNLQVAICDHAVTRPKARSLGLDYGRDFTIHGRVRAPREHRGKSIKVTMSPFGPKVRFGRGALQNVGKLTILPEGSVFEFEAVLMLPEEAIASTASSLASTWKHLQIKIHDVRPSGAEASAYFFQASIHPNLEAWANAD</sequence>
<accession>A0ABW6CPP0</accession>
<keyword evidence="2" id="KW-1185">Reference proteome</keyword>